<dbReference type="GO" id="GO:0005524">
    <property type="term" value="F:ATP binding"/>
    <property type="evidence" value="ECO:0007669"/>
    <property type="project" value="UniProtKB-KW"/>
</dbReference>
<dbReference type="Proteomes" id="UP000186104">
    <property type="component" value="Chromosome"/>
</dbReference>
<dbReference type="InterPro" id="IPR024185">
    <property type="entry name" value="FTHF_cligase-like_sf"/>
</dbReference>
<evidence type="ECO:0000256" key="2">
    <source>
        <dbReference type="ARBA" id="ARBA00022741"/>
    </source>
</evidence>
<dbReference type="PIRSF" id="PIRSF006806">
    <property type="entry name" value="FTHF_cligase"/>
    <property type="match status" value="1"/>
</dbReference>
<comment type="cofactor">
    <cofactor evidence="5">
        <name>Mg(2+)</name>
        <dbReference type="ChEBI" id="CHEBI:18420"/>
    </cofactor>
</comment>
<keyword evidence="5" id="KW-0479">Metal-binding</keyword>
<sequence length="205" mass="21347">MNGSPSRADSALLAAKKTVRAAVAERRTGMTPQLRSAHDAAIRRHLIEFVGTLRLPATICAYLPTFGEAGGTSLPSTLAAAGARVLLPVAGEPGPLDWAEFHSVSELRPGRFGIGEPSGPRLGPEAIADADIVVVPAVAVSATGLRLGRGGGYYDQTLPAARPDARLVCVLDSADVLESVPTEPHDRSVDAVITEEGVRRFPAGR</sequence>
<dbReference type="Pfam" id="PF01812">
    <property type="entry name" value="5-FTHF_cyc-lig"/>
    <property type="match status" value="1"/>
</dbReference>
<dbReference type="RefSeq" id="WP_067476256.1">
    <property type="nucleotide sequence ID" value="NZ_CP015961.1"/>
</dbReference>
<evidence type="ECO:0000256" key="5">
    <source>
        <dbReference type="RuleBase" id="RU361279"/>
    </source>
</evidence>
<dbReference type="Gene3D" id="3.40.50.10420">
    <property type="entry name" value="NagB/RpiA/CoA transferase-like"/>
    <property type="match status" value="1"/>
</dbReference>
<dbReference type="NCBIfam" id="TIGR02727">
    <property type="entry name" value="MTHFS_bact"/>
    <property type="match status" value="1"/>
</dbReference>
<dbReference type="KEGG" id="dtm:BJL86_2265"/>
<protein>
    <recommendedName>
        <fullName evidence="5">5-formyltetrahydrofolate cyclo-ligase</fullName>
        <ecNumber evidence="5">6.3.3.2</ecNumber>
    </recommendedName>
</protein>
<dbReference type="SUPFAM" id="SSF100950">
    <property type="entry name" value="NagB/RpiA/CoA transferase-like"/>
    <property type="match status" value="1"/>
</dbReference>
<feature type="binding site" evidence="4">
    <location>
        <begin position="146"/>
        <end position="154"/>
    </location>
    <ligand>
        <name>ATP</name>
        <dbReference type="ChEBI" id="CHEBI:30616"/>
    </ligand>
</feature>
<dbReference type="GO" id="GO:0035999">
    <property type="term" value="P:tetrahydrofolate interconversion"/>
    <property type="evidence" value="ECO:0007669"/>
    <property type="project" value="TreeGrafter"/>
</dbReference>
<keyword evidence="3 4" id="KW-0067">ATP-binding</keyword>
<dbReference type="GO" id="GO:0046872">
    <property type="term" value="F:metal ion binding"/>
    <property type="evidence" value="ECO:0007669"/>
    <property type="project" value="UniProtKB-KW"/>
</dbReference>
<dbReference type="InterPro" id="IPR002698">
    <property type="entry name" value="FTHF_cligase"/>
</dbReference>
<feature type="binding site" evidence="4">
    <location>
        <position position="68"/>
    </location>
    <ligand>
        <name>substrate</name>
    </ligand>
</feature>
<feature type="binding site" evidence="4">
    <location>
        <position position="63"/>
    </location>
    <ligand>
        <name>substrate</name>
    </ligand>
</feature>
<evidence type="ECO:0000313" key="6">
    <source>
        <dbReference type="EMBL" id="ANI93029.1"/>
    </source>
</evidence>
<dbReference type="GO" id="GO:0030272">
    <property type="term" value="F:5-formyltetrahydrofolate cyclo-ligase activity"/>
    <property type="evidence" value="ECO:0007669"/>
    <property type="project" value="UniProtKB-EC"/>
</dbReference>
<dbReference type="EMBL" id="CP015961">
    <property type="protein sequence ID" value="ANI93029.1"/>
    <property type="molecule type" value="Genomic_DNA"/>
</dbReference>
<evidence type="ECO:0000256" key="3">
    <source>
        <dbReference type="ARBA" id="ARBA00022840"/>
    </source>
</evidence>
<dbReference type="PANTHER" id="PTHR23407">
    <property type="entry name" value="ATPASE INHIBITOR/5-FORMYLTETRAHYDROFOLATE CYCLO-LIGASE"/>
    <property type="match status" value="1"/>
</dbReference>
<dbReference type="PANTHER" id="PTHR23407:SF1">
    <property type="entry name" value="5-FORMYLTETRAHYDROFOLATE CYCLO-LIGASE"/>
    <property type="match status" value="1"/>
</dbReference>
<accession>A0A173LN22</accession>
<comment type="catalytic activity">
    <reaction evidence="5">
        <text>(6S)-5-formyl-5,6,7,8-tetrahydrofolate + ATP = (6R)-5,10-methenyltetrahydrofolate + ADP + phosphate</text>
        <dbReference type="Rhea" id="RHEA:10488"/>
        <dbReference type="ChEBI" id="CHEBI:30616"/>
        <dbReference type="ChEBI" id="CHEBI:43474"/>
        <dbReference type="ChEBI" id="CHEBI:57455"/>
        <dbReference type="ChEBI" id="CHEBI:57457"/>
        <dbReference type="ChEBI" id="CHEBI:456216"/>
        <dbReference type="EC" id="6.3.3.2"/>
    </reaction>
</comment>
<keyword evidence="7" id="KW-1185">Reference proteome</keyword>
<dbReference type="AlphaFoldDB" id="A0A173LN22"/>
<keyword evidence="5" id="KW-0460">Magnesium</keyword>
<dbReference type="EC" id="6.3.3.2" evidence="5"/>
<reference evidence="6 7" key="1">
    <citation type="submission" date="2016-06" db="EMBL/GenBank/DDBJ databases">
        <title>Complete genome sequence of a saline-alkali tolerant type strain Dietzia timorensis ID05-A0528T.</title>
        <authorList>
            <person name="Wu X."/>
        </authorList>
    </citation>
    <scope>NUCLEOTIDE SEQUENCE [LARGE SCALE GENOMIC DNA]</scope>
    <source>
        <strain evidence="6 7">ID05-A0528</strain>
    </source>
</reference>
<evidence type="ECO:0000256" key="1">
    <source>
        <dbReference type="ARBA" id="ARBA00010638"/>
    </source>
</evidence>
<dbReference type="GO" id="GO:0009396">
    <property type="term" value="P:folic acid-containing compound biosynthetic process"/>
    <property type="evidence" value="ECO:0007669"/>
    <property type="project" value="TreeGrafter"/>
</dbReference>
<gene>
    <name evidence="6" type="ORF">BJL86_2265</name>
</gene>
<evidence type="ECO:0000256" key="4">
    <source>
        <dbReference type="PIRSR" id="PIRSR006806-1"/>
    </source>
</evidence>
<dbReference type="STRING" id="499555.BJL86_2265"/>
<name>A0A173LN22_9ACTN</name>
<proteinExistence type="inferred from homology"/>
<evidence type="ECO:0000313" key="7">
    <source>
        <dbReference type="Proteomes" id="UP000186104"/>
    </source>
</evidence>
<dbReference type="InterPro" id="IPR037171">
    <property type="entry name" value="NagB/RpiA_transferase-like"/>
</dbReference>
<organism evidence="6 7">
    <name type="scientific">Dietzia timorensis</name>
    <dbReference type="NCBI Taxonomy" id="499555"/>
    <lineage>
        <taxon>Bacteria</taxon>
        <taxon>Bacillati</taxon>
        <taxon>Actinomycetota</taxon>
        <taxon>Actinomycetes</taxon>
        <taxon>Mycobacteriales</taxon>
        <taxon>Dietziaceae</taxon>
        <taxon>Dietzia</taxon>
    </lineage>
</organism>
<dbReference type="OrthoDB" id="3242798at2"/>
<keyword evidence="2 4" id="KW-0547">Nucleotide-binding</keyword>
<feature type="binding site" evidence="4">
    <location>
        <begin position="16"/>
        <end position="20"/>
    </location>
    <ligand>
        <name>ATP</name>
        <dbReference type="ChEBI" id="CHEBI:30616"/>
    </ligand>
</feature>
<comment type="similarity">
    <text evidence="1 5">Belongs to the 5-formyltetrahydrofolate cyclo-ligase family.</text>
</comment>